<evidence type="ECO:0000256" key="1">
    <source>
        <dbReference type="ARBA" id="ARBA00000085"/>
    </source>
</evidence>
<dbReference type="InterPro" id="IPR003661">
    <property type="entry name" value="HisK_dim/P_dom"/>
</dbReference>
<dbReference type="GO" id="GO:0000155">
    <property type="term" value="F:phosphorelay sensor kinase activity"/>
    <property type="evidence" value="ECO:0007669"/>
    <property type="project" value="InterPro"/>
</dbReference>
<dbReference type="SMART" id="SM00304">
    <property type="entry name" value="HAMP"/>
    <property type="match status" value="1"/>
</dbReference>
<dbReference type="SUPFAM" id="SSF55874">
    <property type="entry name" value="ATPase domain of HSP90 chaperone/DNA topoisomerase II/histidine kinase"/>
    <property type="match status" value="1"/>
</dbReference>
<keyword evidence="6" id="KW-0808">Transferase</keyword>
<dbReference type="PANTHER" id="PTHR45528:SF8">
    <property type="entry name" value="HISTIDINE KINASE"/>
    <property type="match status" value="1"/>
</dbReference>
<proteinExistence type="predicted"/>
<dbReference type="RefSeq" id="WP_061141784.1">
    <property type="nucleotide sequence ID" value="NZ_LNNH01000012.1"/>
</dbReference>
<dbReference type="InterPro" id="IPR003660">
    <property type="entry name" value="HAMP_dom"/>
</dbReference>
<dbReference type="SMART" id="SM00388">
    <property type="entry name" value="HisKA"/>
    <property type="match status" value="1"/>
</dbReference>
<evidence type="ECO:0000259" key="16">
    <source>
        <dbReference type="PROSITE" id="PS50885"/>
    </source>
</evidence>
<evidence type="ECO:0000313" key="18">
    <source>
        <dbReference type="Proteomes" id="UP000064189"/>
    </source>
</evidence>
<comment type="catalytic activity">
    <reaction evidence="1">
        <text>ATP + protein L-histidine = ADP + protein N-phospho-L-histidine.</text>
        <dbReference type="EC" id="2.7.13.3"/>
    </reaction>
</comment>
<dbReference type="CDD" id="cd06225">
    <property type="entry name" value="HAMP"/>
    <property type="match status" value="1"/>
</dbReference>
<sequence>MRNIKLNDKLIIKLYFVIAISFLVAIGMMMLISYFTLPMFMKDPTEINLKKYNLMLISLGILTFIVSSLFLVRKKLVYLKLITENIEQIANGKLGLTIEVQGRDEVAQLAMNINSMSEELKRKFENERRLESSKNELITNVSHDLRTPLTSIIGYLDLLRKGQYANREQLQEYVETIYGKSQRLKNLINELFEYTRLSSPDVRLNLRTVDLASLIRQMFGEYIPLLEDERLTIRESITDEVLPALIDVEKMVRVYENLIMNAIKYSMKPSPFQIVLKSDGVNAVLEVSNKIVAPPIDDANKLFDRLFIDDEERTGNGGTGLGLAISKRIVQLHGGAIHAEYNQNWISFIVELPIQK</sequence>
<dbReference type="Gene3D" id="6.10.340.10">
    <property type="match status" value="1"/>
</dbReference>
<dbReference type="Pfam" id="PF02518">
    <property type="entry name" value="HATPase_c"/>
    <property type="match status" value="1"/>
</dbReference>
<dbReference type="SMART" id="SM00387">
    <property type="entry name" value="HATPase_c"/>
    <property type="match status" value="1"/>
</dbReference>
<keyword evidence="18" id="KW-1185">Reference proteome</keyword>
<dbReference type="InterPro" id="IPR008358">
    <property type="entry name" value="Sig_transdc_His_kin/Pase_MprB"/>
</dbReference>
<evidence type="ECO:0000259" key="15">
    <source>
        <dbReference type="PROSITE" id="PS50109"/>
    </source>
</evidence>
<evidence type="ECO:0000256" key="7">
    <source>
        <dbReference type="ARBA" id="ARBA00022692"/>
    </source>
</evidence>
<evidence type="ECO:0000313" key="17">
    <source>
        <dbReference type="EMBL" id="KWW21437.1"/>
    </source>
</evidence>
<dbReference type="PRINTS" id="PR01780">
    <property type="entry name" value="LANTIREGPROT"/>
</dbReference>
<keyword evidence="8" id="KW-0547">Nucleotide-binding</keyword>
<comment type="caution">
    <text evidence="17">The sequence shown here is derived from an EMBL/GenBank/DDBJ whole genome shotgun (WGS) entry which is preliminary data.</text>
</comment>
<dbReference type="Proteomes" id="UP000064189">
    <property type="component" value="Unassembled WGS sequence"/>
</dbReference>
<dbReference type="FunFam" id="1.10.287.130:FF:000008">
    <property type="entry name" value="Two-component sensor histidine kinase"/>
    <property type="match status" value="1"/>
</dbReference>
<keyword evidence="4" id="KW-1003">Cell membrane</keyword>
<evidence type="ECO:0000256" key="13">
    <source>
        <dbReference type="ARBA" id="ARBA00023136"/>
    </source>
</evidence>
<evidence type="ECO:0000256" key="8">
    <source>
        <dbReference type="ARBA" id="ARBA00022741"/>
    </source>
</evidence>
<reference evidence="17 18" key="1">
    <citation type="submission" date="2015-11" db="EMBL/GenBank/DDBJ databases">
        <title>Genome Sequence of Bacillus simplex strain VanAntwerpen2.</title>
        <authorList>
            <person name="Couger M.B."/>
        </authorList>
    </citation>
    <scope>NUCLEOTIDE SEQUENCE [LARGE SCALE GENOMIC DNA]</scope>
    <source>
        <strain evidence="17 18">VanAntwerpen02</strain>
    </source>
</reference>
<gene>
    <name evidence="17" type="ORF">AS888_17830</name>
</gene>
<dbReference type="InterPro" id="IPR005467">
    <property type="entry name" value="His_kinase_dom"/>
</dbReference>
<dbReference type="Pfam" id="PF00672">
    <property type="entry name" value="HAMP"/>
    <property type="match status" value="1"/>
</dbReference>
<dbReference type="PROSITE" id="PS50109">
    <property type="entry name" value="HIS_KIN"/>
    <property type="match status" value="1"/>
</dbReference>
<name>A0A120GQJ2_9BACI</name>
<dbReference type="PANTHER" id="PTHR45528">
    <property type="entry name" value="SENSOR HISTIDINE KINASE CPXA"/>
    <property type="match status" value="1"/>
</dbReference>
<keyword evidence="10" id="KW-0067">ATP-binding</keyword>
<evidence type="ECO:0000256" key="11">
    <source>
        <dbReference type="ARBA" id="ARBA00022989"/>
    </source>
</evidence>
<dbReference type="EMBL" id="LNNH01000012">
    <property type="protein sequence ID" value="KWW21437.1"/>
    <property type="molecule type" value="Genomic_DNA"/>
</dbReference>
<evidence type="ECO:0000256" key="12">
    <source>
        <dbReference type="ARBA" id="ARBA00023012"/>
    </source>
</evidence>
<keyword evidence="11 14" id="KW-1133">Transmembrane helix</keyword>
<dbReference type="AlphaFoldDB" id="A0A120GQJ2"/>
<dbReference type="EC" id="2.7.13.3" evidence="3"/>
<feature type="transmembrane region" description="Helical" evidence="14">
    <location>
        <begin position="52"/>
        <end position="72"/>
    </location>
</feature>
<keyword evidence="9 17" id="KW-0418">Kinase</keyword>
<evidence type="ECO:0000256" key="2">
    <source>
        <dbReference type="ARBA" id="ARBA00004651"/>
    </source>
</evidence>
<keyword evidence="13 14" id="KW-0472">Membrane</keyword>
<evidence type="ECO:0000256" key="6">
    <source>
        <dbReference type="ARBA" id="ARBA00022679"/>
    </source>
</evidence>
<evidence type="ECO:0000256" key="14">
    <source>
        <dbReference type="SAM" id="Phobius"/>
    </source>
</evidence>
<protein>
    <recommendedName>
        <fullName evidence="3">histidine kinase</fullName>
        <ecNumber evidence="3">2.7.13.3</ecNumber>
    </recommendedName>
</protein>
<dbReference type="CDD" id="cd00082">
    <property type="entry name" value="HisKA"/>
    <property type="match status" value="1"/>
</dbReference>
<dbReference type="InterPro" id="IPR036890">
    <property type="entry name" value="HATPase_C_sf"/>
</dbReference>
<organism evidence="17 18">
    <name type="scientific">Peribacillus simplex</name>
    <dbReference type="NCBI Taxonomy" id="1478"/>
    <lineage>
        <taxon>Bacteria</taxon>
        <taxon>Bacillati</taxon>
        <taxon>Bacillota</taxon>
        <taxon>Bacilli</taxon>
        <taxon>Bacillales</taxon>
        <taxon>Bacillaceae</taxon>
        <taxon>Peribacillus</taxon>
    </lineage>
</organism>
<evidence type="ECO:0000256" key="3">
    <source>
        <dbReference type="ARBA" id="ARBA00012438"/>
    </source>
</evidence>
<dbReference type="SUPFAM" id="SSF158472">
    <property type="entry name" value="HAMP domain-like"/>
    <property type="match status" value="1"/>
</dbReference>
<feature type="domain" description="Histidine kinase" evidence="15">
    <location>
        <begin position="140"/>
        <end position="356"/>
    </location>
</feature>
<dbReference type="GO" id="GO:0005886">
    <property type="term" value="C:plasma membrane"/>
    <property type="evidence" value="ECO:0007669"/>
    <property type="project" value="UniProtKB-SubCell"/>
</dbReference>
<evidence type="ECO:0000256" key="4">
    <source>
        <dbReference type="ARBA" id="ARBA00022475"/>
    </source>
</evidence>
<dbReference type="PROSITE" id="PS50885">
    <property type="entry name" value="HAMP"/>
    <property type="match status" value="1"/>
</dbReference>
<dbReference type="InterPro" id="IPR050398">
    <property type="entry name" value="HssS/ArlS-like"/>
</dbReference>
<dbReference type="GO" id="GO:0005524">
    <property type="term" value="F:ATP binding"/>
    <property type="evidence" value="ECO:0007669"/>
    <property type="project" value="UniProtKB-KW"/>
</dbReference>
<dbReference type="InterPro" id="IPR036097">
    <property type="entry name" value="HisK_dim/P_sf"/>
</dbReference>
<dbReference type="InterPro" id="IPR003594">
    <property type="entry name" value="HATPase_dom"/>
</dbReference>
<accession>A0A120GQJ2</accession>
<feature type="domain" description="HAMP" evidence="16">
    <location>
        <begin position="73"/>
        <end position="125"/>
    </location>
</feature>
<evidence type="ECO:0000256" key="10">
    <source>
        <dbReference type="ARBA" id="ARBA00022840"/>
    </source>
</evidence>
<keyword evidence="7 14" id="KW-0812">Transmembrane</keyword>
<dbReference type="SUPFAM" id="SSF47384">
    <property type="entry name" value="Homodimeric domain of signal transducing histidine kinase"/>
    <property type="match status" value="1"/>
</dbReference>
<evidence type="ECO:0000256" key="5">
    <source>
        <dbReference type="ARBA" id="ARBA00022553"/>
    </source>
</evidence>
<comment type="subcellular location">
    <subcellularLocation>
        <location evidence="2">Cell membrane</location>
        <topology evidence="2">Multi-pass membrane protein</topology>
    </subcellularLocation>
</comment>
<keyword evidence="5" id="KW-0597">Phosphoprotein</keyword>
<dbReference type="Gene3D" id="1.10.287.130">
    <property type="match status" value="1"/>
</dbReference>
<keyword evidence="12" id="KW-0902">Two-component regulatory system</keyword>
<dbReference type="Gene3D" id="3.30.565.10">
    <property type="entry name" value="Histidine kinase-like ATPase, C-terminal domain"/>
    <property type="match status" value="1"/>
</dbReference>
<feature type="transmembrane region" description="Helical" evidence="14">
    <location>
        <begin position="12"/>
        <end position="32"/>
    </location>
</feature>
<dbReference type="Pfam" id="PF00512">
    <property type="entry name" value="HisKA"/>
    <property type="match status" value="1"/>
</dbReference>
<evidence type="ECO:0000256" key="9">
    <source>
        <dbReference type="ARBA" id="ARBA00022777"/>
    </source>
</evidence>